<evidence type="ECO:0000256" key="3">
    <source>
        <dbReference type="ARBA" id="ARBA00022692"/>
    </source>
</evidence>
<reference evidence="13 14" key="1">
    <citation type="submission" date="2018-01" db="EMBL/GenBank/DDBJ databases">
        <title>Whole genome analyses suggest that Burkholderia sensu lato contains two further novel genera in the rhizoxinica-symbiotica group Mycetohabitans gen. nov., and Trinickia gen. nov.: implications for the evolution of diazotrophy and nodulation in the Burkholderiaceae.</title>
        <authorList>
            <person name="Estrada-de los Santos P."/>
            <person name="Palmer M."/>
            <person name="Chavez-Ramirez B."/>
            <person name="Beukes C."/>
            <person name="Steenkamp E.T."/>
            <person name="Hirsch A.M."/>
            <person name="Manyaka P."/>
            <person name="Maluk M."/>
            <person name="Lafos M."/>
            <person name="Crook M."/>
            <person name="Gross E."/>
            <person name="Simon M.F."/>
            <person name="Bueno dos Reis Junior F."/>
            <person name="Poole P.S."/>
            <person name="Venter S.N."/>
            <person name="James E.K."/>
        </authorList>
    </citation>
    <scope>NUCLEOTIDE SEQUENCE [LARGE SCALE GENOMIC DNA]</scope>
    <source>
        <strain evidence="13 14">WSM 3937</strain>
    </source>
</reference>
<dbReference type="Gene3D" id="1.10.3080.10">
    <property type="entry name" value="Clc chloride channel"/>
    <property type="match status" value="1"/>
</dbReference>
<keyword evidence="9" id="KW-0407">Ion channel</keyword>
<dbReference type="PANTHER" id="PTHR43427:SF6">
    <property type="entry name" value="CHLORIDE CHANNEL PROTEIN CLC-E"/>
    <property type="match status" value="1"/>
</dbReference>
<evidence type="ECO:0000256" key="1">
    <source>
        <dbReference type="ARBA" id="ARBA00004141"/>
    </source>
</evidence>
<dbReference type="AlphaFoldDB" id="A0A2N7WS98"/>
<dbReference type="InterPro" id="IPR046342">
    <property type="entry name" value="CBS_dom_sf"/>
</dbReference>
<dbReference type="OrthoDB" id="9767361at2"/>
<evidence type="ECO:0000256" key="2">
    <source>
        <dbReference type="ARBA" id="ARBA00022448"/>
    </source>
</evidence>
<evidence type="ECO:0000256" key="9">
    <source>
        <dbReference type="ARBA" id="ARBA00023303"/>
    </source>
</evidence>
<evidence type="ECO:0000313" key="15">
    <source>
        <dbReference type="Proteomes" id="UP000494205"/>
    </source>
</evidence>
<keyword evidence="6 11" id="KW-0472">Membrane</keyword>
<feature type="transmembrane region" description="Helical" evidence="11">
    <location>
        <begin position="190"/>
        <end position="215"/>
    </location>
</feature>
<keyword evidence="8" id="KW-0868">Chloride</keyword>
<protein>
    <submittedName>
        <fullName evidence="13">Chloride channel protein</fullName>
    </submittedName>
    <submittedName>
        <fullName evidence="12">Voltage-gated ClC-type chloride channel ClcB</fullName>
    </submittedName>
</protein>
<gene>
    <name evidence="12" type="primary">clcB_3</name>
    <name evidence="13" type="ORF">C0Z16_06570</name>
    <name evidence="12" type="ORF">LMG27174_05938</name>
</gene>
<organism evidence="12 15">
    <name type="scientific">Paraburkholderia rhynchosiae</name>
    <dbReference type="NCBI Taxonomy" id="487049"/>
    <lineage>
        <taxon>Bacteria</taxon>
        <taxon>Pseudomonadati</taxon>
        <taxon>Pseudomonadota</taxon>
        <taxon>Betaproteobacteria</taxon>
        <taxon>Burkholderiales</taxon>
        <taxon>Burkholderiaceae</taxon>
        <taxon>Paraburkholderia</taxon>
    </lineage>
</organism>
<evidence type="ECO:0000256" key="4">
    <source>
        <dbReference type="ARBA" id="ARBA00022989"/>
    </source>
</evidence>
<feature type="transmembrane region" description="Helical" evidence="11">
    <location>
        <begin position="266"/>
        <end position="289"/>
    </location>
</feature>
<dbReference type="SUPFAM" id="SSF54631">
    <property type="entry name" value="CBS-domain pair"/>
    <property type="match status" value="1"/>
</dbReference>
<dbReference type="GO" id="GO:0005254">
    <property type="term" value="F:chloride channel activity"/>
    <property type="evidence" value="ECO:0007669"/>
    <property type="project" value="UniProtKB-KW"/>
</dbReference>
<dbReference type="GO" id="GO:0034707">
    <property type="term" value="C:chloride channel complex"/>
    <property type="evidence" value="ECO:0007669"/>
    <property type="project" value="UniProtKB-KW"/>
</dbReference>
<keyword evidence="3 11" id="KW-0812">Transmembrane</keyword>
<dbReference type="Proteomes" id="UP000235659">
    <property type="component" value="Unassembled WGS sequence"/>
</dbReference>
<feature type="transmembrane region" description="Helical" evidence="11">
    <location>
        <begin position="409"/>
        <end position="430"/>
    </location>
</feature>
<keyword evidence="7" id="KW-0869">Chloride channel</keyword>
<dbReference type="InterPro" id="IPR001807">
    <property type="entry name" value="ClC"/>
</dbReference>
<dbReference type="EMBL" id="CADIJZ010000028">
    <property type="protein sequence ID" value="CAB3732487.1"/>
    <property type="molecule type" value="Genomic_DNA"/>
</dbReference>
<feature type="transmembrane region" description="Helical" evidence="11">
    <location>
        <begin position="227"/>
        <end position="246"/>
    </location>
</feature>
<name>A0A2N7WS98_9BURK</name>
<feature type="transmembrane region" description="Helical" evidence="11">
    <location>
        <begin position="382"/>
        <end position="403"/>
    </location>
</feature>
<feature type="region of interest" description="Disordered" evidence="10">
    <location>
        <begin position="624"/>
        <end position="658"/>
    </location>
</feature>
<accession>A0A2N7WS98</accession>
<feature type="transmembrane region" description="Helical" evidence="11">
    <location>
        <begin position="41"/>
        <end position="70"/>
    </location>
</feature>
<evidence type="ECO:0000256" key="6">
    <source>
        <dbReference type="ARBA" id="ARBA00023136"/>
    </source>
</evidence>
<feature type="transmembrane region" description="Helical" evidence="11">
    <location>
        <begin position="348"/>
        <end position="370"/>
    </location>
</feature>
<reference evidence="12 15" key="2">
    <citation type="submission" date="2020-04" db="EMBL/GenBank/DDBJ databases">
        <authorList>
            <person name="De Canck E."/>
        </authorList>
    </citation>
    <scope>NUCLEOTIDE SEQUENCE [LARGE SCALE GENOMIC DNA]</scope>
    <source>
        <strain evidence="12 15">LMG 27174</strain>
    </source>
</reference>
<dbReference type="Proteomes" id="UP000494205">
    <property type="component" value="Unassembled WGS sequence"/>
</dbReference>
<feature type="transmembrane region" description="Helical" evidence="11">
    <location>
        <begin position="310"/>
        <end position="328"/>
    </location>
</feature>
<dbReference type="PRINTS" id="PR00762">
    <property type="entry name" value="CLCHANNEL"/>
</dbReference>
<evidence type="ECO:0000256" key="8">
    <source>
        <dbReference type="ARBA" id="ARBA00023214"/>
    </source>
</evidence>
<comment type="subcellular location">
    <subcellularLocation>
        <location evidence="1">Membrane</location>
        <topology evidence="1">Multi-pass membrane protein</topology>
    </subcellularLocation>
</comment>
<evidence type="ECO:0000313" key="13">
    <source>
        <dbReference type="EMBL" id="PMS32277.1"/>
    </source>
</evidence>
<sequence>MTGERHQRHQDPSSEAHHVKVAPVQPRPVAHLDDDSVVPVALYWLCFLAFVVGIVTGLGAVVFRGLIGLVHNTFFLGQLSFSYDASRFTPASPWGIFVILVPVVGGLAVTWIVSTFAPEAKGHGVPEVMDAIYYKRGAIRPVVAVVKSIASALAIGSGAAVGREGPIIQIGSALGSTLGQLITMTAGQRITLVAAGAGAGIAATFNTPIGGVLFATELMMPEISVNTFLPVAIATGTATFLGRLFFGAAPAFFVPAQLGAIPNQPGSALTLILYALLGAVTGAAAALLIRALHWAEDGFDKIPGRYRRHAFGMLIVGAMMYLLWRYAGHYYVEGVGYATIQATLYGQLQGGAFLLLLALCKMLATSVSLGSGSSGGVFSPSLFIGATLGAAFASVVAMALPGAPVSAPAFAMVGMGAMVGGGTGAAMTAVAMVFEMTRDYDIVLPMIIAVAFSLGARRLLSPESIYTLKLVRRGHPIPNALHANMFLVQSAAQVMETDVFVLDEHVPFRDVLAGAEGAAFRHVVVTRAHEIHGVLRINTGLRRAVSHGAPDIALGALAQRNFIVVEENDVAFGVITRLWKRHAVMAVVVGRQEGRGPVRVLGVIAKEHIADAVASSIRIFPGQAENRPRQGAVRPFDRRRRKQKGGRDGKGVGNETGT</sequence>
<dbReference type="PANTHER" id="PTHR43427">
    <property type="entry name" value="CHLORIDE CHANNEL PROTEIN CLC-E"/>
    <property type="match status" value="1"/>
</dbReference>
<keyword evidence="14" id="KW-1185">Reference proteome</keyword>
<dbReference type="Pfam" id="PF00654">
    <property type="entry name" value="Voltage_CLC"/>
    <property type="match status" value="1"/>
</dbReference>
<keyword evidence="2" id="KW-0813">Transport</keyword>
<dbReference type="InterPro" id="IPR050368">
    <property type="entry name" value="ClC-type_chloride_channel"/>
</dbReference>
<evidence type="ECO:0000256" key="5">
    <source>
        <dbReference type="ARBA" id="ARBA00023065"/>
    </source>
</evidence>
<evidence type="ECO:0000256" key="11">
    <source>
        <dbReference type="SAM" id="Phobius"/>
    </source>
</evidence>
<dbReference type="EMBL" id="PNXY01000004">
    <property type="protein sequence ID" value="PMS32277.1"/>
    <property type="molecule type" value="Genomic_DNA"/>
</dbReference>
<proteinExistence type="predicted"/>
<keyword evidence="5" id="KW-0406">Ion transport</keyword>
<dbReference type="SUPFAM" id="SSF81340">
    <property type="entry name" value="Clc chloride channel"/>
    <property type="match status" value="1"/>
</dbReference>
<feature type="transmembrane region" description="Helical" evidence="11">
    <location>
        <begin position="91"/>
        <end position="113"/>
    </location>
</feature>
<evidence type="ECO:0000256" key="10">
    <source>
        <dbReference type="SAM" id="MobiDB-lite"/>
    </source>
</evidence>
<dbReference type="CDD" id="cd00400">
    <property type="entry name" value="Voltage_gated_ClC"/>
    <property type="match status" value="1"/>
</dbReference>
<evidence type="ECO:0000256" key="7">
    <source>
        <dbReference type="ARBA" id="ARBA00023173"/>
    </source>
</evidence>
<evidence type="ECO:0000313" key="14">
    <source>
        <dbReference type="Proteomes" id="UP000235659"/>
    </source>
</evidence>
<dbReference type="RefSeq" id="WP_102631375.1">
    <property type="nucleotide sequence ID" value="NZ_CADIJZ010000028.1"/>
</dbReference>
<keyword evidence="4 11" id="KW-1133">Transmembrane helix</keyword>
<dbReference type="InterPro" id="IPR014743">
    <property type="entry name" value="Cl-channel_core"/>
</dbReference>
<evidence type="ECO:0000313" key="12">
    <source>
        <dbReference type="EMBL" id="CAB3732487.1"/>
    </source>
</evidence>